<dbReference type="Gene3D" id="3.20.20.140">
    <property type="entry name" value="Metal-dependent hydrolases"/>
    <property type="match status" value="1"/>
</dbReference>
<accession>A0A1C4ZNB9</accession>
<dbReference type="InterPro" id="IPR023100">
    <property type="entry name" value="D-aminoacylase_insert_dom_sf"/>
</dbReference>
<dbReference type="InterPro" id="IPR011059">
    <property type="entry name" value="Metal-dep_hydrolase_composite"/>
</dbReference>
<feature type="domain" description="Amidohydrolase 3" evidence="1">
    <location>
        <begin position="48"/>
        <end position="513"/>
    </location>
</feature>
<dbReference type="AlphaFoldDB" id="A0A1C4ZNB9"/>
<dbReference type="EMBL" id="LT607411">
    <property type="protein sequence ID" value="SCF34438.1"/>
    <property type="molecule type" value="Genomic_DNA"/>
</dbReference>
<reference evidence="3" key="1">
    <citation type="submission" date="2016-06" db="EMBL/GenBank/DDBJ databases">
        <authorList>
            <person name="Varghese N."/>
            <person name="Submissions Spin"/>
        </authorList>
    </citation>
    <scope>NUCLEOTIDE SEQUENCE [LARGE SCALE GENOMIC DNA]</scope>
    <source>
        <strain evidence="3">DSM 43909</strain>
    </source>
</reference>
<name>A0A1C4ZNB9_MICVI</name>
<dbReference type="SUPFAM" id="SSF51556">
    <property type="entry name" value="Metallo-dependent hydrolases"/>
    <property type="match status" value="1"/>
</dbReference>
<sequence length="531" mass="56414">MSDYTLFAGGTVVDGTGARSYPGDVLVSADRIVDVRPHGQISHDGKRVVAIDGKVIAPGFVDVHSHSDNAPLYAPGDLPKIRQGVTTEIVGNCGFSLAPTDGSPEVSAFLAQCFPRGGPAFRTFADYVEAADQGGYLTNLAALVGEGNLRLLAHGPGSGSLSPEELATMVRHLREACDAGAFGLSTGLAYVPGMFGTTEQISQLVAAMPAGRVYATHMRNEGSRITAGIDEAVRVSRDSGHPVQISHLKIADRSNWGAAADILAHLDSERRAGTRIGQDAYPYTTSSMMLSSCLPPWVLDGGVDALLERLRDRRTRQRIAAEVLDPTSNPRNAGWDSYIATAGYAGIRVASTATGRYDHSTIAQLAQRLDLDPFDALARVVVEEGNVANMIASLIDDRDLEAILRHDQTMIGTDGAPPGFGKAPHPRVAGTFVKVLGEFVREKGVLTLEEAVRRMSALPAKFFGLPDRGTIAAGKVADLVVFDPETVRDNATYDEPLQPPTGVEFVYVGGRSVIEGSTWTGIRSGSRLQPA</sequence>
<dbReference type="RefSeq" id="WP_157744664.1">
    <property type="nucleotide sequence ID" value="NZ_LT607411.1"/>
</dbReference>
<dbReference type="OrthoDB" id="3514520at2"/>
<evidence type="ECO:0000313" key="3">
    <source>
        <dbReference type="Proteomes" id="UP000198242"/>
    </source>
</evidence>
<dbReference type="InterPro" id="IPR032466">
    <property type="entry name" value="Metal_Hydrolase"/>
</dbReference>
<protein>
    <submittedName>
        <fullName evidence="2">N-acyl-D-amino-acid deacylase</fullName>
    </submittedName>
</protein>
<dbReference type="SUPFAM" id="SSF51338">
    <property type="entry name" value="Composite domain of metallo-dependent hydrolases"/>
    <property type="match status" value="1"/>
</dbReference>
<evidence type="ECO:0000313" key="2">
    <source>
        <dbReference type="EMBL" id="SCF34438.1"/>
    </source>
</evidence>
<dbReference type="PANTHER" id="PTHR11647:SF1">
    <property type="entry name" value="COLLAPSIN RESPONSE MEDIATOR PROTEIN"/>
    <property type="match status" value="1"/>
</dbReference>
<gene>
    <name evidence="2" type="ORF">GA0074695_5849</name>
</gene>
<keyword evidence="3" id="KW-1185">Reference proteome</keyword>
<dbReference type="Gene3D" id="2.30.40.10">
    <property type="entry name" value="Urease, subunit C, domain 1"/>
    <property type="match status" value="1"/>
</dbReference>
<dbReference type="GO" id="GO:0016811">
    <property type="term" value="F:hydrolase activity, acting on carbon-nitrogen (but not peptide) bonds, in linear amides"/>
    <property type="evidence" value="ECO:0007669"/>
    <property type="project" value="InterPro"/>
</dbReference>
<proteinExistence type="predicted"/>
<dbReference type="CDD" id="cd01297">
    <property type="entry name" value="D-aminoacylase"/>
    <property type="match status" value="1"/>
</dbReference>
<dbReference type="Pfam" id="PF07969">
    <property type="entry name" value="Amidohydro_3"/>
    <property type="match status" value="1"/>
</dbReference>
<evidence type="ECO:0000259" key="1">
    <source>
        <dbReference type="Pfam" id="PF07969"/>
    </source>
</evidence>
<dbReference type="Proteomes" id="UP000198242">
    <property type="component" value="Chromosome I"/>
</dbReference>
<dbReference type="PANTHER" id="PTHR11647">
    <property type="entry name" value="HYDRANTOINASE/DIHYDROPYRIMIDINASE FAMILY MEMBER"/>
    <property type="match status" value="1"/>
</dbReference>
<organism evidence="2 3">
    <name type="scientific">Micromonospora viridifaciens</name>
    <dbReference type="NCBI Taxonomy" id="1881"/>
    <lineage>
        <taxon>Bacteria</taxon>
        <taxon>Bacillati</taxon>
        <taxon>Actinomycetota</taxon>
        <taxon>Actinomycetes</taxon>
        <taxon>Micromonosporales</taxon>
        <taxon>Micromonosporaceae</taxon>
        <taxon>Micromonospora</taxon>
    </lineage>
</organism>
<dbReference type="InterPro" id="IPR013108">
    <property type="entry name" value="Amidohydro_3"/>
</dbReference>
<dbReference type="Gene3D" id="3.30.1490.130">
    <property type="entry name" value="D-aminoacylase. Domain 3"/>
    <property type="match status" value="1"/>
</dbReference>
<dbReference type="InterPro" id="IPR050378">
    <property type="entry name" value="Metallo-dep_Hydrolases_sf"/>
</dbReference>